<dbReference type="AlphaFoldDB" id="A0A024QEE4"/>
<dbReference type="STRING" id="1462526.BN990_02933"/>
<reference evidence="2 3" key="1">
    <citation type="submission" date="2014-03" db="EMBL/GenBank/DDBJ databases">
        <authorList>
            <person name="Urmite Genomes U."/>
        </authorList>
    </citation>
    <scope>NUCLEOTIDE SEQUENCE [LARGE SCALE GENOMIC DNA]</scope>
    <source>
        <strain evidence="2 3">Vm-5</strain>
    </source>
</reference>
<dbReference type="Proteomes" id="UP000028875">
    <property type="component" value="Unassembled WGS sequence"/>
</dbReference>
<dbReference type="Pfam" id="PF14184">
    <property type="entry name" value="YrvL"/>
    <property type="match status" value="1"/>
</dbReference>
<feature type="transmembrane region" description="Helical" evidence="1">
    <location>
        <begin position="120"/>
        <end position="142"/>
    </location>
</feature>
<keyword evidence="1" id="KW-0812">Transmembrane</keyword>
<accession>A0A024QEE4</accession>
<feature type="transmembrane region" description="Helical" evidence="1">
    <location>
        <begin position="93"/>
        <end position="114"/>
    </location>
</feature>
<protein>
    <recommendedName>
        <fullName evidence="4">Regulatory protein YrvL</fullName>
    </recommendedName>
</protein>
<dbReference type="RefSeq" id="WP_038245610.1">
    <property type="nucleotide sequence ID" value="NZ_BNER01000006.1"/>
</dbReference>
<dbReference type="eggNOG" id="ENOG5032VW3">
    <property type="taxonomic scope" value="Bacteria"/>
</dbReference>
<name>A0A024QEE4_9BACI</name>
<sequence length="151" mass="17313">MPEHKNNLFRDMNIREKTATIVGIGSLIILVLSFVIGLYFFGLAGIFELLGVQYNSIWSLAIFVISFLILGIIVEIFFKVIYKLSVRNITGRIKVFFVRISVAALSNWLVLFTVDEFMKSMILSIRSEIIIALLLAILEVVFDDDKYKRKE</sequence>
<keyword evidence="1" id="KW-1133">Transmembrane helix</keyword>
<comment type="caution">
    <text evidence="2">The sequence shown here is derived from an EMBL/GenBank/DDBJ whole genome shotgun (WGS) entry which is preliminary data.</text>
</comment>
<keyword evidence="1" id="KW-0472">Membrane</keyword>
<reference evidence="3" key="2">
    <citation type="submission" date="2014-05" db="EMBL/GenBank/DDBJ databases">
        <title>Draft genome sequence of Virgibacillus massiliensis Vm-5.</title>
        <authorList>
            <person name="Khelaifia S."/>
            <person name="Croce O."/>
            <person name="Lagier J.C."/>
            <person name="Raoult D."/>
        </authorList>
    </citation>
    <scope>NUCLEOTIDE SEQUENCE [LARGE SCALE GENOMIC DNA]</scope>
    <source>
        <strain evidence="3">Vm-5</strain>
    </source>
</reference>
<feature type="transmembrane region" description="Helical" evidence="1">
    <location>
        <begin position="57"/>
        <end position="81"/>
    </location>
</feature>
<gene>
    <name evidence="2" type="ORF">BN990_02933</name>
</gene>
<evidence type="ECO:0000313" key="3">
    <source>
        <dbReference type="Proteomes" id="UP000028875"/>
    </source>
</evidence>
<evidence type="ECO:0008006" key="4">
    <source>
        <dbReference type="Google" id="ProtNLM"/>
    </source>
</evidence>
<dbReference type="OrthoDB" id="2885393at2"/>
<feature type="transmembrane region" description="Helical" evidence="1">
    <location>
        <begin position="21"/>
        <end position="45"/>
    </location>
</feature>
<dbReference type="EMBL" id="CCDP010000002">
    <property type="protein sequence ID" value="CDQ40607.1"/>
    <property type="molecule type" value="Genomic_DNA"/>
</dbReference>
<keyword evidence="3" id="KW-1185">Reference proteome</keyword>
<evidence type="ECO:0000256" key="1">
    <source>
        <dbReference type="SAM" id="Phobius"/>
    </source>
</evidence>
<evidence type="ECO:0000313" key="2">
    <source>
        <dbReference type="EMBL" id="CDQ40607.1"/>
    </source>
</evidence>
<proteinExistence type="predicted"/>
<dbReference type="InterPro" id="IPR025912">
    <property type="entry name" value="YrvL"/>
</dbReference>
<organism evidence="2 3">
    <name type="scientific">Virgibacillus massiliensis</name>
    <dbReference type="NCBI Taxonomy" id="1462526"/>
    <lineage>
        <taxon>Bacteria</taxon>
        <taxon>Bacillati</taxon>
        <taxon>Bacillota</taxon>
        <taxon>Bacilli</taxon>
        <taxon>Bacillales</taxon>
        <taxon>Bacillaceae</taxon>
        <taxon>Virgibacillus</taxon>
    </lineage>
</organism>